<dbReference type="EMBL" id="LM655252">
    <property type="protein sequence ID" value="CDZ16390.1"/>
    <property type="molecule type" value="Genomic_DNA"/>
</dbReference>
<accession>A0A078KHI6</accession>
<dbReference type="GO" id="GO:0000049">
    <property type="term" value="F:tRNA binding"/>
    <property type="evidence" value="ECO:0007669"/>
    <property type="project" value="InterPro"/>
</dbReference>
<dbReference type="SUPFAM" id="SSF52374">
    <property type="entry name" value="Nucleotidylyl transferase"/>
    <property type="match status" value="1"/>
</dbReference>
<dbReference type="InterPro" id="IPR008925">
    <property type="entry name" value="aa_tRNA-synth_I_cd-bd_sf"/>
</dbReference>
<dbReference type="PRINTS" id="PR00987">
    <property type="entry name" value="TRNASYNTHGLU"/>
</dbReference>
<dbReference type="GO" id="GO:0008270">
    <property type="term" value="F:zinc ion binding"/>
    <property type="evidence" value="ECO:0007669"/>
    <property type="project" value="InterPro"/>
</dbReference>
<dbReference type="InterPro" id="IPR020058">
    <property type="entry name" value="Glu/Gln-tRNA-synth_Ib_cat-dom"/>
</dbReference>
<keyword evidence="8" id="KW-0472">Membrane</keyword>
<keyword evidence="5 7" id="KW-0648">Protein biosynthesis</keyword>
<feature type="binding site" evidence="7">
    <location>
        <position position="247"/>
    </location>
    <ligand>
        <name>ATP</name>
        <dbReference type="ChEBI" id="CHEBI:30616"/>
    </ligand>
</feature>
<name>A0A078KHI6_9GAMM</name>
<dbReference type="InterPro" id="IPR001412">
    <property type="entry name" value="aa-tRNA-synth_I_CS"/>
</dbReference>
<evidence type="ECO:0000313" key="12">
    <source>
        <dbReference type="Proteomes" id="UP000032420"/>
    </source>
</evidence>
<dbReference type="Proteomes" id="UP000032420">
    <property type="component" value="Chromosome I"/>
</dbReference>
<comment type="function">
    <text evidence="7">Catalyzes the attachment of glutamate to tRNA(Glu) in a two-step reaction: glutamate is first activated by ATP to form Glu-AMP and then transferred to the acceptor end of tRNA(Glu).</text>
</comment>
<evidence type="ECO:0000256" key="5">
    <source>
        <dbReference type="ARBA" id="ARBA00022917"/>
    </source>
</evidence>
<comment type="subunit">
    <text evidence="7">Monomer.</text>
</comment>
<dbReference type="FunFam" id="3.40.50.620:FF:000045">
    <property type="entry name" value="Glutamate--tRNA ligase, mitochondrial"/>
    <property type="match status" value="1"/>
</dbReference>
<comment type="catalytic activity">
    <reaction evidence="7">
        <text>tRNA(Glu) + L-glutamate + ATP = L-glutamyl-tRNA(Glu) + AMP + diphosphate</text>
        <dbReference type="Rhea" id="RHEA:23540"/>
        <dbReference type="Rhea" id="RHEA-COMP:9663"/>
        <dbReference type="Rhea" id="RHEA-COMP:9680"/>
        <dbReference type="ChEBI" id="CHEBI:29985"/>
        <dbReference type="ChEBI" id="CHEBI:30616"/>
        <dbReference type="ChEBI" id="CHEBI:33019"/>
        <dbReference type="ChEBI" id="CHEBI:78442"/>
        <dbReference type="ChEBI" id="CHEBI:78520"/>
        <dbReference type="ChEBI" id="CHEBI:456215"/>
        <dbReference type="EC" id="6.1.1.17"/>
    </reaction>
</comment>
<keyword evidence="8" id="KW-1133">Transmembrane helix</keyword>
<comment type="similarity">
    <text evidence="1 7">Belongs to the class-I aminoacyl-tRNA synthetase family. Glutamate--tRNA ligase type 1 subfamily.</text>
</comment>
<comment type="subcellular location">
    <subcellularLocation>
        <location evidence="7">Cytoplasm</location>
    </subcellularLocation>
</comment>
<evidence type="ECO:0000256" key="1">
    <source>
        <dbReference type="ARBA" id="ARBA00007894"/>
    </source>
</evidence>
<evidence type="ECO:0000256" key="6">
    <source>
        <dbReference type="ARBA" id="ARBA00023146"/>
    </source>
</evidence>
<dbReference type="OrthoDB" id="9807503at2"/>
<feature type="short sequence motif" description="'HIGH' region" evidence="7">
    <location>
        <begin position="9"/>
        <end position="19"/>
    </location>
</feature>
<evidence type="ECO:0000256" key="3">
    <source>
        <dbReference type="ARBA" id="ARBA00022741"/>
    </source>
</evidence>
<protein>
    <recommendedName>
        <fullName evidence="7">Glutamate--tRNA ligase</fullName>
        <ecNumber evidence="7">6.1.1.17</ecNumber>
    </recommendedName>
    <alternativeName>
        <fullName evidence="7">Glutamyl-tRNA synthetase</fullName>
        <shortName evidence="7">GluRS</shortName>
    </alternativeName>
</protein>
<keyword evidence="4 7" id="KW-0067">ATP-binding</keyword>
<keyword evidence="7" id="KW-0963">Cytoplasm</keyword>
<dbReference type="GO" id="GO:0005524">
    <property type="term" value="F:ATP binding"/>
    <property type="evidence" value="ECO:0007669"/>
    <property type="project" value="UniProtKB-UniRule"/>
</dbReference>
<dbReference type="GO" id="GO:0004818">
    <property type="term" value="F:glutamate-tRNA ligase activity"/>
    <property type="evidence" value="ECO:0007669"/>
    <property type="project" value="UniProtKB-UniRule"/>
</dbReference>
<feature type="short sequence motif" description="'KMSKS' region" evidence="7">
    <location>
        <begin position="244"/>
        <end position="248"/>
    </location>
</feature>
<feature type="domain" description="Aminoacyl-tRNA synthetase class I anticodon-binding" evidence="10">
    <location>
        <begin position="329"/>
        <end position="465"/>
    </location>
</feature>
<organism evidence="11 12">
    <name type="scientific">Candidatus Johnevansia muelleri</name>
    <dbReference type="NCBI Taxonomy" id="1495769"/>
    <lineage>
        <taxon>Bacteria</taxon>
        <taxon>Pseudomonadati</taxon>
        <taxon>Pseudomonadota</taxon>
        <taxon>Gammaproteobacteria</taxon>
        <taxon>Candidatus Johnevansiales</taxon>
        <taxon>Candidatus Johnevansiaceae</taxon>
        <taxon>Candidatus Johnevansia</taxon>
    </lineage>
</organism>
<dbReference type="Gene3D" id="3.40.50.620">
    <property type="entry name" value="HUPs"/>
    <property type="match status" value="1"/>
</dbReference>
<dbReference type="SUPFAM" id="SSF48163">
    <property type="entry name" value="An anticodon-binding domain of class I aminoacyl-tRNA synthetases"/>
    <property type="match status" value="1"/>
</dbReference>
<dbReference type="EC" id="6.1.1.17" evidence="7"/>
<dbReference type="CDD" id="cd00808">
    <property type="entry name" value="GluRS_core"/>
    <property type="match status" value="1"/>
</dbReference>
<dbReference type="PANTHER" id="PTHR43311">
    <property type="entry name" value="GLUTAMATE--TRNA LIGASE"/>
    <property type="match status" value="1"/>
</dbReference>
<proteinExistence type="inferred from homology"/>
<sequence>MIIRTRIAPSPTGDPHVGTAYIALFNYCFAQYYDGEFILRVEDTDKDRSTYESEIMILDSLRWLGITWSEGPDIGGIYGPYRQSDRLHIYHKYVNKLILYGLAFKCYRTFKELNEIKKKKTVLKVKDLKLNNEEYNRRELENYPYVIRMVVPNEGICIIQDLLRGNINIDWTQIDAQILIKSNGMPTYHFANVIDDHIMKITHVLRGEEWINSAPKHQLIYKYFGWKMPILCHMPLLRNTDKSKLSKRKNPTSINYYRRMGYLPQALINYLGHMGWSMSNGIEKFNIKDMTDNFDIHRISLGGPVFDVEKLTWLNSKYIREDFDDRALIKEICKWSFNEAYIYNILPKIRPRIHILSDIIHIAGHFFYGLPKLELKSFNEVNIEYSKQITIIQFFIWKLEIIKIWKKEEIFFSVKSISEYFKIKLKILLCPIFIAITGSLISTSVIDSILIIGYDITIARLSNAIKIMGNISINKYKKFKTEFNSVFFKQLNIWENNY</sequence>
<dbReference type="Pfam" id="PF00749">
    <property type="entry name" value="tRNA-synt_1c"/>
    <property type="match status" value="1"/>
</dbReference>
<dbReference type="NCBIfam" id="TIGR00464">
    <property type="entry name" value="gltX_bact"/>
    <property type="match status" value="1"/>
</dbReference>
<evidence type="ECO:0000256" key="7">
    <source>
        <dbReference type="HAMAP-Rule" id="MF_00022"/>
    </source>
</evidence>
<dbReference type="PATRIC" id="fig|1495769.3.peg.112"/>
<dbReference type="STRING" id="1495769.CEM_122"/>
<dbReference type="InterPro" id="IPR020751">
    <property type="entry name" value="aa-tRNA-synth_I_codon-bd_sub2"/>
</dbReference>
<dbReference type="InterPro" id="IPR014729">
    <property type="entry name" value="Rossmann-like_a/b/a_fold"/>
</dbReference>
<evidence type="ECO:0000256" key="4">
    <source>
        <dbReference type="ARBA" id="ARBA00022840"/>
    </source>
</evidence>
<dbReference type="InterPro" id="IPR004527">
    <property type="entry name" value="Glu-tRNA-ligase_bac/mito"/>
</dbReference>
<dbReference type="HOGENOM" id="CLU_015768_6_1_6"/>
<feature type="transmembrane region" description="Helical" evidence="8">
    <location>
        <begin position="427"/>
        <end position="454"/>
    </location>
</feature>
<evidence type="ECO:0000259" key="9">
    <source>
        <dbReference type="Pfam" id="PF00749"/>
    </source>
</evidence>
<evidence type="ECO:0000313" key="11">
    <source>
        <dbReference type="EMBL" id="CDZ16390.1"/>
    </source>
</evidence>
<dbReference type="PROSITE" id="PS00178">
    <property type="entry name" value="AA_TRNA_LIGASE_I"/>
    <property type="match status" value="1"/>
</dbReference>
<evidence type="ECO:0000256" key="2">
    <source>
        <dbReference type="ARBA" id="ARBA00022598"/>
    </source>
</evidence>
<dbReference type="InterPro" id="IPR000924">
    <property type="entry name" value="Glu/Gln-tRNA-synth"/>
</dbReference>
<dbReference type="GO" id="GO:0005829">
    <property type="term" value="C:cytosol"/>
    <property type="evidence" value="ECO:0007669"/>
    <property type="project" value="TreeGrafter"/>
</dbReference>
<gene>
    <name evidence="7 11" type="primary">gltX</name>
    <name evidence="11" type="ORF">CEM_122</name>
</gene>
<dbReference type="KEGG" id="eme:CEM_122"/>
<dbReference type="HAMAP" id="MF_00022">
    <property type="entry name" value="Glu_tRNA_synth_type1"/>
    <property type="match status" value="1"/>
</dbReference>
<dbReference type="Gene3D" id="1.10.10.350">
    <property type="match status" value="1"/>
</dbReference>
<dbReference type="InterPro" id="IPR049940">
    <property type="entry name" value="GluQ/Sye"/>
</dbReference>
<comment type="caution">
    <text evidence="7">Lacks conserved residue(s) required for the propagation of feature annotation.</text>
</comment>
<dbReference type="Pfam" id="PF19269">
    <property type="entry name" value="Anticodon_2"/>
    <property type="match status" value="1"/>
</dbReference>
<reference evidence="12" key="1">
    <citation type="submission" date="2014-07" db="EMBL/GenBank/DDBJ databases">
        <authorList>
            <person name="Santos-Garcia D."/>
        </authorList>
    </citation>
    <scope>NUCLEOTIDE SEQUENCE [LARGE SCALE GENOMIC DNA]</scope>
</reference>
<evidence type="ECO:0000256" key="8">
    <source>
        <dbReference type="SAM" id="Phobius"/>
    </source>
</evidence>
<dbReference type="InterPro" id="IPR033910">
    <property type="entry name" value="GluRS_core"/>
</dbReference>
<dbReference type="AlphaFoldDB" id="A0A078KHI6"/>
<keyword evidence="12" id="KW-1185">Reference proteome</keyword>
<keyword evidence="2 7" id="KW-0436">Ligase</keyword>
<dbReference type="GO" id="GO:0006424">
    <property type="term" value="P:glutamyl-tRNA aminoacylation"/>
    <property type="evidence" value="ECO:0007669"/>
    <property type="project" value="UniProtKB-UniRule"/>
</dbReference>
<dbReference type="PANTHER" id="PTHR43311:SF2">
    <property type="entry name" value="GLUTAMATE--TRNA LIGASE, MITOCHONDRIAL-RELATED"/>
    <property type="match status" value="1"/>
</dbReference>
<dbReference type="InterPro" id="IPR045462">
    <property type="entry name" value="aa-tRNA-synth_I_cd-bd"/>
</dbReference>
<keyword evidence="3 7" id="KW-0547">Nucleotide-binding</keyword>
<keyword evidence="8" id="KW-0812">Transmembrane</keyword>
<feature type="domain" description="Glutamyl/glutaminyl-tRNA synthetase class Ib catalytic" evidence="9">
    <location>
        <begin position="3"/>
        <end position="313"/>
    </location>
</feature>
<evidence type="ECO:0000259" key="10">
    <source>
        <dbReference type="Pfam" id="PF19269"/>
    </source>
</evidence>
<keyword evidence="6 7" id="KW-0030">Aminoacyl-tRNA synthetase</keyword>